<keyword evidence="2" id="KW-1185">Reference proteome</keyword>
<comment type="caution">
    <text evidence="1">The sequence shown here is derived from an EMBL/GenBank/DDBJ whole genome shotgun (WGS) entry which is preliminary data.</text>
</comment>
<evidence type="ECO:0000313" key="1">
    <source>
        <dbReference type="EMBL" id="KRZ04691.1"/>
    </source>
</evidence>
<dbReference type="EMBL" id="JYDP01000158">
    <property type="protein sequence ID" value="KRZ04691.1"/>
    <property type="molecule type" value="Genomic_DNA"/>
</dbReference>
<reference evidence="1 2" key="1">
    <citation type="submission" date="2015-01" db="EMBL/GenBank/DDBJ databases">
        <title>Evolution of Trichinella species and genotypes.</title>
        <authorList>
            <person name="Korhonen P.K."/>
            <person name="Edoardo P."/>
            <person name="Giuseppe L.R."/>
            <person name="Gasser R.B."/>
        </authorList>
    </citation>
    <scope>NUCLEOTIDE SEQUENCE [LARGE SCALE GENOMIC DNA]</scope>
    <source>
        <strain evidence="1">ISS1029</strain>
    </source>
</reference>
<name>A0A0V1H311_9BILA</name>
<evidence type="ECO:0000313" key="2">
    <source>
        <dbReference type="Proteomes" id="UP000055024"/>
    </source>
</evidence>
<dbReference type="OrthoDB" id="5935727at2759"/>
<protein>
    <submittedName>
        <fullName evidence="1">Uncharacterized protein</fullName>
    </submittedName>
</protein>
<proteinExistence type="predicted"/>
<sequence>MKLSFNFREPQSRVMCPERRKSGSTTIYKICCATALNNTLEKHEQSFTHRKLLGEQLNFDSVTDDLRITISIWFLTAPRCCGYWHIHKGG</sequence>
<organism evidence="1 2">
    <name type="scientific">Trichinella zimbabwensis</name>
    <dbReference type="NCBI Taxonomy" id="268475"/>
    <lineage>
        <taxon>Eukaryota</taxon>
        <taxon>Metazoa</taxon>
        <taxon>Ecdysozoa</taxon>
        <taxon>Nematoda</taxon>
        <taxon>Enoplea</taxon>
        <taxon>Dorylaimia</taxon>
        <taxon>Trichinellida</taxon>
        <taxon>Trichinellidae</taxon>
        <taxon>Trichinella</taxon>
    </lineage>
</organism>
<dbReference type="Proteomes" id="UP000055024">
    <property type="component" value="Unassembled WGS sequence"/>
</dbReference>
<accession>A0A0V1H311</accession>
<dbReference type="AlphaFoldDB" id="A0A0V1H311"/>
<gene>
    <name evidence="1" type="ORF">T11_17458</name>
</gene>